<evidence type="ECO:0000313" key="10">
    <source>
        <dbReference type="EMBL" id="GAA0184047.1"/>
    </source>
</evidence>
<feature type="compositionally biased region" description="Low complexity" evidence="7">
    <location>
        <begin position="1"/>
        <end position="10"/>
    </location>
</feature>
<dbReference type="EMBL" id="BAABME010011623">
    <property type="protein sequence ID" value="GAA0184047.1"/>
    <property type="molecule type" value="Genomic_DNA"/>
</dbReference>
<proteinExistence type="predicted"/>
<dbReference type="GO" id="GO:0016020">
    <property type="term" value="C:membrane"/>
    <property type="evidence" value="ECO:0007669"/>
    <property type="project" value="UniProtKB-SubCell"/>
</dbReference>
<feature type="transmembrane region" description="Helical" evidence="8">
    <location>
        <begin position="228"/>
        <end position="248"/>
    </location>
</feature>
<keyword evidence="4" id="KW-0029">Amino-acid transport</keyword>
<feature type="region of interest" description="Disordered" evidence="7">
    <location>
        <begin position="1"/>
        <end position="20"/>
    </location>
</feature>
<evidence type="ECO:0000256" key="5">
    <source>
        <dbReference type="ARBA" id="ARBA00022989"/>
    </source>
</evidence>
<comment type="subcellular location">
    <subcellularLocation>
        <location evidence="1">Membrane</location>
    </subcellularLocation>
</comment>
<dbReference type="InterPro" id="IPR013057">
    <property type="entry name" value="AA_transpt_TM"/>
</dbReference>
<protein>
    <recommendedName>
        <fullName evidence="9">Amino acid transporter transmembrane domain-containing protein</fullName>
    </recommendedName>
</protein>
<evidence type="ECO:0000256" key="2">
    <source>
        <dbReference type="ARBA" id="ARBA00022448"/>
    </source>
</evidence>
<comment type="caution">
    <text evidence="10">The sequence shown here is derived from an EMBL/GenBank/DDBJ whole genome shotgun (WGS) entry which is preliminary data.</text>
</comment>
<dbReference type="Pfam" id="PF01490">
    <property type="entry name" value="Aa_trans"/>
    <property type="match status" value="1"/>
</dbReference>
<keyword evidence="6 8" id="KW-0472">Membrane</keyword>
<accession>A0AAV3RUI1</accession>
<evidence type="ECO:0000256" key="8">
    <source>
        <dbReference type="SAM" id="Phobius"/>
    </source>
</evidence>
<dbReference type="PANTHER" id="PTHR48017">
    <property type="entry name" value="OS05G0424000 PROTEIN-RELATED"/>
    <property type="match status" value="1"/>
</dbReference>
<evidence type="ECO:0000256" key="1">
    <source>
        <dbReference type="ARBA" id="ARBA00004370"/>
    </source>
</evidence>
<sequence length="458" mass="49641">MGGNSSLSGNSKKDDDGKAKRTGTLMTATAHIITGVIGSGVLSLAWTVAELGWIAGPLCMLAFAVITWYTSILLADCYRHPHPVSGTRNYTYMDVVRNNLGGLQVKLCGIAQYGNLVGSNVGYTITASISMMAITKVHCYQKNGENADCSASLNPSMILFGVIQIILSQIPNFNKLSWLSMVAAIMSFTYSSISLGLSAAKLAGGGNIEKMLTGIPVGPDLSAMEKMWSIYSAVGNIAFAYSFSLILVEIQDTLKSGPPENKVMKDATLIAISISTVFYILCGVLGYAAFGNAAPGNLLTGFKGPIWLVDFANLCVAIHIVGAYQVYVQPLYGFVEDWSSKKWPDSKFINGNGTSWFNPFRLVWRTAYVILLTVIAMMFPFFNDIMGLLGAAGFWPLTVYFPIEMYLSQTQLKRSSFKWIWLQALSLICLIVSILSAAGSTYGIVKSLTTYKLFHAVS</sequence>
<evidence type="ECO:0000259" key="9">
    <source>
        <dbReference type="Pfam" id="PF01490"/>
    </source>
</evidence>
<evidence type="ECO:0000313" key="11">
    <source>
        <dbReference type="Proteomes" id="UP001454036"/>
    </source>
</evidence>
<feature type="transmembrane region" description="Helical" evidence="8">
    <location>
        <begin position="269"/>
        <end position="290"/>
    </location>
</feature>
<feature type="transmembrane region" description="Helical" evidence="8">
    <location>
        <begin position="419"/>
        <end position="445"/>
    </location>
</feature>
<evidence type="ECO:0000256" key="7">
    <source>
        <dbReference type="SAM" id="MobiDB-lite"/>
    </source>
</evidence>
<keyword evidence="3 8" id="KW-0812">Transmembrane</keyword>
<feature type="domain" description="Amino acid transporter transmembrane" evidence="9">
    <location>
        <begin position="22"/>
        <end position="445"/>
    </location>
</feature>
<evidence type="ECO:0000256" key="3">
    <source>
        <dbReference type="ARBA" id="ARBA00022692"/>
    </source>
</evidence>
<feature type="transmembrane region" description="Helical" evidence="8">
    <location>
        <begin position="388"/>
        <end position="407"/>
    </location>
</feature>
<organism evidence="10 11">
    <name type="scientific">Lithospermum erythrorhizon</name>
    <name type="common">Purple gromwell</name>
    <name type="synonym">Lithospermum officinale var. erythrorhizon</name>
    <dbReference type="NCBI Taxonomy" id="34254"/>
    <lineage>
        <taxon>Eukaryota</taxon>
        <taxon>Viridiplantae</taxon>
        <taxon>Streptophyta</taxon>
        <taxon>Embryophyta</taxon>
        <taxon>Tracheophyta</taxon>
        <taxon>Spermatophyta</taxon>
        <taxon>Magnoliopsida</taxon>
        <taxon>eudicotyledons</taxon>
        <taxon>Gunneridae</taxon>
        <taxon>Pentapetalae</taxon>
        <taxon>asterids</taxon>
        <taxon>lamiids</taxon>
        <taxon>Boraginales</taxon>
        <taxon>Boraginaceae</taxon>
        <taxon>Boraginoideae</taxon>
        <taxon>Lithospermeae</taxon>
        <taxon>Lithospermum</taxon>
    </lineage>
</organism>
<feature type="transmembrane region" description="Helical" evidence="8">
    <location>
        <begin position="176"/>
        <end position="197"/>
    </location>
</feature>
<name>A0AAV3RUI1_LITER</name>
<keyword evidence="2" id="KW-0813">Transport</keyword>
<dbReference type="Gene3D" id="1.20.1740.10">
    <property type="entry name" value="Amino acid/polyamine transporter I"/>
    <property type="match status" value="1"/>
</dbReference>
<feature type="transmembrane region" description="Helical" evidence="8">
    <location>
        <begin position="306"/>
        <end position="327"/>
    </location>
</feature>
<feature type="transmembrane region" description="Helical" evidence="8">
    <location>
        <begin position="362"/>
        <end position="382"/>
    </location>
</feature>
<dbReference type="Proteomes" id="UP001454036">
    <property type="component" value="Unassembled WGS sequence"/>
</dbReference>
<evidence type="ECO:0000256" key="6">
    <source>
        <dbReference type="ARBA" id="ARBA00023136"/>
    </source>
</evidence>
<dbReference type="GO" id="GO:0006865">
    <property type="term" value="P:amino acid transport"/>
    <property type="evidence" value="ECO:0007669"/>
    <property type="project" value="UniProtKB-KW"/>
</dbReference>
<keyword evidence="11" id="KW-1185">Reference proteome</keyword>
<feature type="transmembrane region" description="Helical" evidence="8">
    <location>
        <begin position="54"/>
        <end position="75"/>
    </location>
</feature>
<feature type="transmembrane region" description="Helical" evidence="8">
    <location>
        <begin position="28"/>
        <end position="48"/>
    </location>
</feature>
<reference evidence="10 11" key="1">
    <citation type="submission" date="2024-01" db="EMBL/GenBank/DDBJ databases">
        <title>The complete chloroplast genome sequence of Lithospermum erythrorhizon: insights into the phylogenetic relationship among Boraginaceae species and the maternal lineages of purple gromwells.</title>
        <authorList>
            <person name="Okada T."/>
            <person name="Watanabe K."/>
        </authorList>
    </citation>
    <scope>NUCLEOTIDE SEQUENCE [LARGE SCALE GENOMIC DNA]</scope>
</reference>
<gene>
    <name evidence="10" type="ORF">LIER_31359</name>
</gene>
<keyword evidence="5 8" id="KW-1133">Transmembrane helix</keyword>
<evidence type="ECO:0000256" key="4">
    <source>
        <dbReference type="ARBA" id="ARBA00022970"/>
    </source>
</evidence>
<dbReference type="AlphaFoldDB" id="A0AAV3RUI1"/>